<accession>A0A974ZRJ1</accession>
<name>A0A974ZRJ1_9NOCA</name>
<dbReference type="CDD" id="cd05403">
    <property type="entry name" value="NT_KNTase_like"/>
    <property type="match status" value="1"/>
</dbReference>
<evidence type="ECO:0000313" key="1">
    <source>
        <dbReference type="EMBL" id="QSE87462.1"/>
    </source>
</evidence>
<protein>
    <submittedName>
        <fullName evidence="1">Nucleotidyltransferase domain-containing protein</fullName>
    </submittedName>
</protein>
<geneLocation type="plasmid" evidence="1 2">
    <name>unnamed5</name>
</geneLocation>
<reference evidence="1 2" key="1">
    <citation type="journal article" date="2021" name="Microbiol. Resour. Announc.">
        <title>Complete Genome Sequences of Two Rhodococcus sp. Strains with Large and Linear Chromosomes, Isolated from Apple Rhizosphere.</title>
        <authorList>
            <person name="Benning S."/>
            <person name="Brugnone N."/>
            <person name="Siani R."/>
            <person name="Kublik S."/>
            <person name="Schloter M."/>
            <person name="Rad V."/>
        </authorList>
    </citation>
    <scope>NUCLEOTIDE SEQUENCE [LARGE SCALE GENOMIC DNA]</scope>
    <source>
        <strain evidence="1 2">R79</strain>
    </source>
</reference>
<dbReference type="InterPro" id="IPR043519">
    <property type="entry name" value="NT_sf"/>
</dbReference>
<dbReference type="RefSeq" id="WP_206004204.1">
    <property type="nucleotide sequence ID" value="NZ_CP070614.1"/>
</dbReference>
<organism evidence="1 2">
    <name type="scientific">Rhodococcus pseudokoreensis</name>
    <dbReference type="NCBI Taxonomy" id="2811421"/>
    <lineage>
        <taxon>Bacteria</taxon>
        <taxon>Bacillati</taxon>
        <taxon>Actinomycetota</taxon>
        <taxon>Actinomycetes</taxon>
        <taxon>Mycobacteriales</taxon>
        <taxon>Nocardiaceae</taxon>
        <taxon>Rhodococcus</taxon>
    </lineage>
</organism>
<dbReference type="EMBL" id="CP070614">
    <property type="protein sequence ID" value="QSE87462.1"/>
    <property type="molecule type" value="Genomic_DNA"/>
</dbReference>
<dbReference type="Proteomes" id="UP000662986">
    <property type="component" value="Plasmid unnamed5"/>
</dbReference>
<evidence type="ECO:0000313" key="2">
    <source>
        <dbReference type="Proteomes" id="UP000662986"/>
    </source>
</evidence>
<gene>
    <name evidence="1" type="ORF">JWS13_02245</name>
</gene>
<sequence>MTESLDGRMLAEALRRLALRQTEIDGVMDRIVDDTIGLLLYGSRARGDFVPSSDFDLLRFTTAWDSPTFKSGRVSVSSYTPEQLLSANGTLFGTHIQRDGRVLIERNDELTSLVAAFSPAEPDKLLERVRRYSMILNQPEAEMRSHCLGLVRLARYLLRTAIYAIAMAQGKPCFSVRELAAQYGEPRLATLLASDPEITGPGSDALLEELVSRLVVAIGPLPSHDHGSLHALAVRYWDVDRSLAALAIRAADEDDADSLDYSDLPKVLL</sequence>
<dbReference type="SUPFAM" id="SSF81301">
    <property type="entry name" value="Nucleotidyltransferase"/>
    <property type="match status" value="1"/>
</dbReference>
<keyword evidence="2" id="KW-1185">Reference proteome</keyword>
<reference evidence="1 2" key="2">
    <citation type="journal article" date="2022" name="Arch. Microbiol.">
        <title>Rhodococcus pseudokoreensis sp. nov. isolated from the rhizosphere of young M26 apple rootstocks.</title>
        <authorList>
            <person name="Kampfer P."/>
            <person name="Glaeser S.P."/>
            <person name="Blom J."/>
            <person name="Wolf J."/>
            <person name="Benning S."/>
            <person name="Schloter M."/>
            <person name="Neumann-Schaal M."/>
        </authorList>
    </citation>
    <scope>NUCLEOTIDE SEQUENCE [LARGE SCALE GENOMIC DNA]</scope>
    <source>
        <strain evidence="1 2">R79</strain>
    </source>
</reference>
<keyword evidence="1" id="KW-0614">Plasmid</keyword>
<proteinExistence type="predicted"/>
<dbReference type="Gene3D" id="3.30.460.10">
    <property type="entry name" value="Beta Polymerase, domain 2"/>
    <property type="match status" value="1"/>
</dbReference>